<accession>A0A9X2F575</accession>
<evidence type="ECO:0000313" key="3">
    <source>
        <dbReference type="Proteomes" id="UP001155241"/>
    </source>
</evidence>
<evidence type="ECO:0000313" key="2">
    <source>
        <dbReference type="EMBL" id="MCO6042425.1"/>
    </source>
</evidence>
<name>A0A9X2F575_9BACT</name>
<feature type="region of interest" description="Disordered" evidence="1">
    <location>
        <begin position="36"/>
        <end position="57"/>
    </location>
</feature>
<protein>
    <submittedName>
        <fullName evidence="2">Uncharacterized protein</fullName>
    </submittedName>
</protein>
<evidence type="ECO:0000256" key="1">
    <source>
        <dbReference type="SAM" id="MobiDB-lite"/>
    </source>
</evidence>
<comment type="caution">
    <text evidence="2">The sequence shown here is derived from an EMBL/GenBank/DDBJ whole genome shotgun (WGS) entry which is preliminary data.</text>
</comment>
<sequence length="57" mass="6304">MSADEVAVGDWLLLSAEDHRATMRLDRQTLLYRQAVSAPNSNSDDSRKLARDSDLAA</sequence>
<keyword evidence="3" id="KW-1185">Reference proteome</keyword>
<proteinExistence type="predicted"/>
<reference evidence="2" key="1">
    <citation type="submission" date="2022-06" db="EMBL/GenBank/DDBJ databases">
        <title>Aeoliella straminimaris, a novel planctomycete from sediments.</title>
        <authorList>
            <person name="Vitorino I.R."/>
            <person name="Lage O.M."/>
        </authorList>
    </citation>
    <scope>NUCLEOTIDE SEQUENCE</scope>
    <source>
        <strain evidence="2">ICT_H6.2</strain>
    </source>
</reference>
<gene>
    <name evidence="2" type="ORF">NG895_00760</name>
</gene>
<dbReference type="Proteomes" id="UP001155241">
    <property type="component" value="Unassembled WGS sequence"/>
</dbReference>
<feature type="compositionally biased region" description="Basic and acidic residues" evidence="1">
    <location>
        <begin position="44"/>
        <end position="57"/>
    </location>
</feature>
<dbReference type="AlphaFoldDB" id="A0A9X2F575"/>
<dbReference type="RefSeq" id="WP_252850525.1">
    <property type="nucleotide sequence ID" value="NZ_JAMXLR010000003.1"/>
</dbReference>
<organism evidence="2 3">
    <name type="scientific">Aeoliella straminimaris</name>
    <dbReference type="NCBI Taxonomy" id="2954799"/>
    <lineage>
        <taxon>Bacteria</taxon>
        <taxon>Pseudomonadati</taxon>
        <taxon>Planctomycetota</taxon>
        <taxon>Planctomycetia</taxon>
        <taxon>Pirellulales</taxon>
        <taxon>Lacipirellulaceae</taxon>
        <taxon>Aeoliella</taxon>
    </lineage>
</organism>
<dbReference type="EMBL" id="JAMXLR010000003">
    <property type="protein sequence ID" value="MCO6042425.1"/>
    <property type="molecule type" value="Genomic_DNA"/>
</dbReference>